<organism evidence="1 2">
    <name type="scientific">Cuscuta europaea</name>
    <name type="common">European dodder</name>
    <dbReference type="NCBI Taxonomy" id="41803"/>
    <lineage>
        <taxon>Eukaryota</taxon>
        <taxon>Viridiplantae</taxon>
        <taxon>Streptophyta</taxon>
        <taxon>Embryophyta</taxon>
        <taxon>Tracheophyta</taxon>
        <taxon>Spermatophyta</taxon>
        <taxon>Magnoliopsida</taxon>
        <taxon>eudicotyledons</taxon>
        <taxon>Gunneridae</taxon>
        <taxon>Pentapetalae</taxon>
        <taxon>asterids</taxon>
        <taxon>lamiids</taxon>
        <taxon>Solanales</taxon>
        <taxon>Convolvulaceae</taxon>
        <taxon>Cuscuteae</taxon>
        <taxon>Cuscuta</taxon>
        <taxon>Cuscuta subgen. Cuscuta</taxon>
    </lineage>
</organism>
<accession>A0A9P0ZE46</accession>
<dbReference type="EMBL" id="CAMAPE010000035">
    <property type="protein sequence ID" value="CAH9096932.1"/>
    <property type="molecule type" value="Genomic_DNA"/>
</dbReference>
<evidence type="ECO:0000313" key="2">
    <source>
        <dbReference type="Proteomes" id="UP001152484"/>
    </source>
</evidence>
<proteinExistence type="predicted"/>
<protein>
    <submittedName>
        <fullName evidence="1">Uncharacterized protein</fullName>
    </submittedName>
</protein>
<dbReference type="AlphaFoldDB" id="A0A9P0ZE46"/>
<dbReference type="Proteomes" id="UP001152484">
    <property type="component" value="Unassembled WGS sequence"/>
</dbReference>
<sequence length="132" mass="15149">MQKAEGIENRSECTEDEILRKPFGKVALHQASQRTDGKRLYSHAELLAFRVREMVPHSQQIRVHIFEALVSSQIFLHPGYGFRILNYLEGNKIPGDLRTIGPRPRRVDYRFNASTFVDRNGILIATERTAAN</sequence>
<evidence type="ECO:0000313" key="1">
    <source>
        <dbReference type="EMBL" id="CAH9096932.1"/>
    </source>
</evidence>
<reference evidence="1" key="1">
    <citation type="submission" date="2022-07" db="EMBL/GenBank/DDBJ databases">
        <authorList>
            <person name="Macas J."/>
            <person name="Novak P."/>
            <person name="Neumann P."/>
        </authorList>
    </citation>
    <scope>NUCLEOTIDE SEQUENCE</scope>
</reference>
<comment type="caution">
    <text evidence="1">The sequence shown here is derived from an EMBL/GenBank/DDBJ whole genome shotgun (WGS) entry which is preliminary data.</text>
</comment>
<keyword evidence="2" id="KW-1185">Reference proteome</keyword>
<gene>
    <name evidence="1" type="ORF">CEURO_LOCUS13624</name>
</gene>
<name>A0A9P0ZE46_CUSEU</name>